<keyword evidence="1" id="KW-0456">Lyase</keyword>
<proteinExistence type="predicted"/>
<organism evidence="1 2">
    <name type="scientific">Sphingomonas prati</name>
    <dbReference type="NCBI Taxonomy" id="1843237"/>
    <lineage>
        <taxon>Bacteria</taxon>
        <taxon>Pseudomonadati</taxon>
        <taxon>Pseudomonadota</taxon>
        <taxon>Alphaproteobacteria</taxon>
        <taxon>Sphingomonadales</taxon>
        <taxon>Sphingomonadaceae</taxon>
        <taxon>Sphingomonas</taxon>
    </lineage>
</organism>
<accession>A0A7W9F3V6</accession>
<dbReference type="EC" id="4.1.99.14" evidence="1"/>
<dbReference type="OrthoDB" id="9787095at2"/>
<gene>
    <name evidence="1" type="ORF">FHS99_002431</name>
</gene>
<protein>
    <submittedName>
        <fullName evidence="1">Spore photoproduct lyase</fullName>
        <ecNumber evidence="1">4.1.99.14</ecNumber>
    </submittedName>
</protein>
<dbReference type="Gene3D" id="3.80.30.30">
    <property type="match status" value="1"/>
</dbReference>
<evidence type="ECO:0000313" key="1">
    <source>
        <dbReference type="EMBL" id="MBB5729935.1"/>
    </source>
</evidence>
<dbReference type="Pfam" id="PF20903">
    <property type="entry name" value="SPL"/>
    <property type="match status" value="1"/>
</dbReference>
<dbReference type="AlphaFoldDB" id="A0A7W9F3V6"/>
<reference evidence="1 2" key="1">
    <citation type="submission" date="2020-08" db="EMBL/GenBank/DDBJ databases">
        <title>Genomic Encyclopedia of Type Strains, Phase IV (KMG-IV): sequencing the most valuable type-strain genomes for metagenomic binning, comparative biology and taxonomic classification.</title>
        <authorList>
            <person name="Goeker M."/>
        </authorList>
    </citation>
    <scope>NUCLEOTIDE SEQUENCE [LARGE SCALE GENOMIC DNA]</scope>
    <source>
        <strain evidence="1 2">DSM 103336</strain>
    </source>
</reference>
<keyword evidence="2" id="KW-1185">Reference proteome</keyword>
<dbReference type="GO" id="GO:1904047">
    <property type="term" value="F:S-adenosyl-L-methionine binding"/>
    <property type="evidence" value="ECO:0007669"/>
    <property type="project" value="TreeGrafter"/>
</dbReference>
<dbReference type="EMBL" id="JACIJR010000005">
    <property type="protein sequence ID" value="MBB5729935.1"/>
    <property type="molecule type" value="Genomic_DNA"/>
</dbReference>
<dbReference type="PANTHER" id="PTHR37822">
    <property type="entry name" value="SPORE PHOTOPRODUCT LYASE-RELATED"/>
    <property type="match status" value="1"/>
</dbReference>
<dbReference type="RefSeq" id="WP_157175934.1">
    <property type="nucleotide sequence ID" value="NZ_BMJP01000003.1"/>
</dbReference>
<dbReference type="InterPro" id="IPR049539">
    <property type="entry name" value="SPL"/>
</dbReference>
<dbReference type="GO" id="GO:0051539">
    <property type="term" value="F:4 iron, 4 sulfur cluster binding"/>
    <property type="evidence" value="ECO:0007669"/>
    <property type="project" value="TreeGrafter"/>
</dbReference>
<dbReference type="Proteomes" id="UP000546701">
    <property type="component" value="Unassembled WGS sequence"/>
</dbReference>
<dbReference type="PANTHER" id="PTHR37822:SF2">
    <property type="entry name" value="SPORE PHOTOPRODUCT LYASE"/>
    <property type="match status" value="1"/>
</dbReference>
<comment type="caution">
    <text evidence="1">The sequence shown here is derived from an EMBL/GenBank/DDBJ whole genome shotgun (WGS) entry which is preliminary data.</text>
</comment>
<dbReference type="GO" id="GO:0042601">
    <property type="term" value="C:endospore-forming forespore"/>
    <property type="evidence" value="ECO:0007669"/>
    <property type="project" value="TreeGrafter"/>
</dbReference>
<sequence>MATRIETDGDAEPAGKVWRPKRVLITRSAREFGHGRAIAARALALGSVVVELPGDRLALDLPDDPRRAYAEAKATLAVVVAPPSKRKLQPIAPSADWRVDLAEGCPAHCGYCYLAGSLKGPPIVRAYANLDEIMGGLPEYLGRGQVTSRSVRRMDEGTTFEASCYTDPLGIEPATGSLSALISAFGAWEADAQLRFTTKYDAVGPLLDLEHRGRTRMRASVNPAGYARFEGGTSAVAARLVALRRMAEAGYRIGLTIAPIIAADGWERAYGELIADVADALAGLPDPDLTLELITHRYTPGSKAVLETWYPGSALDMGPDGRAEKRTKFGSVKFVYDAGTMRALRGFFETTIARVLPQARILYWT</sequence>
<evidence type="ECO:0000313" key="2">
    <source>
        <dbReference type="Proteomes" id="UP000546701"/>
    </source>
</evidence>
<dbReference type="Gene3D" id="3.40.50.12110">
    <property type="match status" value="1"/>
</dbReference>
<dbReference type="GO" id="GO:0003913">
    <property type="term" value="F:DNA photolyase activity"/>
    <property type="evidence" value="ECO:0007669"/>
    <property type="project" value="TreeGrafter"/>
</dbReference>
<name>A0A7W9F3V6_9SPHN</name>